<keyword evidence="3" id="KW-0378">Hydrolase</keyword>
<keyword evidence="4" id="KW-0720">Serine protease</keyword>
<dbReference type="InterPro" id="IPR043504">
    <property type="entry name" value="Peptidase_S1_PA_chymotrypsin"/>
</dbReference>
<reference evidence="7 8" key="1">
    <citation type="submission" date="2024-02" db="EMBL/GenBank/DDBJ databases">
        <authorList>
            <person name="Chen Y."/>
            <person name="Shah S."/>
            <person name="Dougan E. K."/>
            <person name="Thang M."/>
            <person name="Chan C."/>
        </authorList>
    </citation>
    <scope>NUCLEOTIDE SEQUENCE [LARGE SCALE GENOMIC DNA]</scope>
</reference>
<gene>
    <name evidence="7" type="ORF">SCF082_LOCUS297</name>
</gene>
<protein>
    <submittedName>
        <fullName evidence="7">Mitochondrial</fullName>
    </submittedName>
</protein>
<dbReference type="SUPFAM" id="SSF50156">
    <property type="entry name" value="PDZ domain-like"/>
    <property type="match status" value="1"/>
</dbReference>
<keyword evidence="8" id="KW-1185">Reference proteome</keyword>
<comment type="similarity">
    <text evidence="1">Belongs to the peptidase S1C family.</text>
</comment>
<evidence type="ECO:0000256" key="1">
    <source>
        <dbReference type="ARBA" id="ARBA00010541"/>
    </source>
</evidence>
<accession>A0ABP0H7A8</accession>
<dbReference type="PRINTS" id="PR00834">
    <property type="entry name" value="PROTEASES2C"/>
</dbReference>
<evidence type="ECO:0000256" key="3">
    <source>
        <dbReference type="ARBA" id="ARBA00022801"/>
    </source>
</evidence>
<name>A0ABP0H7A8_9DINO</name>
<dbReference type="SMART" id="SM00228">
    <property type="entry name" value="PDZ"/>
    <property type="match status" value="1"/>
</dbReference>
<keyword evidence="2" id="KW-0645">Protease</keyword>
<organism evidence="7 8">
    <name type="scientific">Durusdinium trenchii</name>
    <dbReference type="NCBI Taxonomy" id="1381693"/>
    <lineage>
        <taxon>Eukaryota</taxon>
        <taxon>Sar</taxon>
        <taxon>Alveolata</taxon>
        <taxon>Dinophyceae</taxon>
        <taxon>Suessiales</taxon>
        <taxon>Symbiodiniaceae</taxon>
        <taxon>Durusdinium</taxon>
    </lineage>
</organism>
<dbReference type="InterPro" id="IPR001940">
    <property type="entry name" value="Peptidase_S1C"/>
</dbReference>
<dbReference type="PANTHER" id="PTHR45980:SF9">
    <property type="entry name" value="PROTEASE DO-LIKE 10, MITOCHONDRIAL-RELATED"/>
    <property type="match status" value="1"/>
</dbReference>
<dbReference type="Pfam" id="PF13365">
    <property type="entry name" value="Trypsin_2"/>
    <property type="match status" value="1"/>
</dbReference>
<dbReference type="Gene3D" id="3.20.190.20">
    <property type="match status" value="1"/>
</dbReference>
<dbReference type="Proteomes" id="UP001642464">
    <property type="component" value="Unassembled WGS sequence"/>
</dbReference>
<dbReference type="Gene3D" id="2.30.42.10">
    <property type="match status" value="1"/>
</dbReference>
<dbReference type="InterPro" id="IPR009003">
    <property type="entry name" value="Peptidase_S1_PA"/>
</dbReference>
<evidence type="ECO:0000256" key="5">
    <source>
        <dbReference type="SAM" id="MobiDB-lite"/>
    </source>
</evidence>
<dbReference type="SUPFAM" id="SSF50494">
    <property type="entry name" value="Trypsin-like serine proteases"/>
    <property type="match status" value="1"/>
</dbReference>
<evidence type="ECO:0000256" key="4">
    <source>
        <dbReference type="ARBA" id="ARBA00022825"/>
    </source>
</evidence>
<dbReference type="InterPro" id="IPR001478">
    <property type="entry name" value="PDZ"/>
</dbReference>
<evidence type="ECO:0000259" key="6">
    <source>
        <dbReference type="PROSITE" id="PS50106"/>
    </source>
</evidence>
<dbReference type="InterPro" id="IPR041517">
    <property type="entry name" value="DEGP_PDZ"/>
</dbReference>
<dbReference type="Pfam" id="PF17820">
    <property type="entry name" value="PDZ_6"/>
    <property type="match status" value="1"/>
</dbReference>
<evidence type="ECO:0000313" key="8">
    <source>
        <dbReference type="Proteomes" id="UP001642464"/>
    </source>
</evidence>
<dbReference type="Pfam" id="PF17815">
    <property type="entry name" value="PDZ_3"/>
    <property type="match status" value="1"/>
</dbReference>
<sequence length="523" mass="56304">MLQKCLPNVPETRQKTGNEMQLLEPRVEELKQKARRTDLLESCPPRRSRAEKRHMDASGAPHAAGGRSVELSAVRRCVVKVPVEFGVFVRSSQPNWTSPWQRRPQRAGSGSGFCINASRRQILTNAHVVGDAVTVRVRRYGHAARYPAKVLCISPQVDLALLEVPAEAFWEAPPALSSVELSEEVPELDSDVLTVGYPLGGENICVTRGVVSRIDLMDYTFSPVGGERQLVMQVDAAINPGNSGGPVLDASGKAVGVAFAKLQSSANIGYVIPGSVVRYFLRGVARCRSPVLCALGVRLQPARSAALRAWHGLDGGTLQTKPPGASDPQETEDGALVVDVAPLSAAAQAGLKAGDVLLAIDDVPVAEDGSIPFRDAERIGFDFLVSRRVTGDLFSGLGSCGTPCEGVEIGGRGAPRATLSAKGIHKTLLRIYREWEGDFSAVQLHFPLHHYEKALQVHVSAKPLPQLVPRRAGVDCVPSYLVVGGLVFMPLTLPWLLARFSEAVLPGAFLERTTLDMHNVLRV</sequence>
<feature type="domain" description="PDZ" evidence="6">
    <location>
        <begin position="296"/>
        <end position="365"/>
    </location>
</feature>
<dbReference type="EMBL" id="CAXAMM010000081">
    <property type="protein sequence ID" value="CAK8985832.1"/>
    <property type="molecule type" value="Genomic_DNA"/>
</dbReference>
<dbReference type="Gene3D" id="2.40.10.10">
    <property type="entry name" value="Trypsin-like serine proteases"/>
    <property type="match status" value="2"/>
</dbReference>
<evidence type="ECO:0000256" key="2">
    <source>
        <dbReference type="ARBA" id="ARBA00022670"/>
    </source>
</evidence>
<evidence type="ECO:0000313" key="7">
    <source>
        <dbReference type="EMBL" id="CAK8985832.1"/>
    </source>
</evidence>
<comment type="caution">
    <text evidence="7">The sequence shown here is derived from an EMBL/GenBank/DDBJ whole genome shotgun (WGS) entry which is preliminary data.</text>
</comment>
<dbReference type="InterPro" id="IPR036034">
    <property type="entry name" value="PDZ_sf"/>
</dbReference>
<dbReference type="PROSITE" id="PS50106">
    <property type="entry name" value="PDZ"/>
    <property type="match status" value="1"/>
</dbReference>
<dbReference type="PANTHER" id="PTHR45980">
    <property type="match status" value="1"/>
</dbReference>
<feature type="region of interest" description="Disordered" evidence="5">
    <location>
        <begin position="34"/>
        <end position="64"/>
    </location>
</feature>
<dbReference type="InterPro" id="IPR046449">
    <property type="entry name" value="DEGP_PDZ_sf"/>
</dbReference>
<dbReference type="InterPro" id="IPR041489">
    <property type="entry name" value="PDZ_6"/>
</dbReference>
<proteinExistence type="inferred from homology"/>